<evidence type="ECO:0000256" key="4">
    <source>
        <dbReference type="ARBA" id="ARBA00022989"/>
    </source>
</evidence>
<dbReference type="InterPro" id="IPR038766">
    <property type="entry name" value="Membrane_comp_ABC_pdt"/>
</dbReference>
<feature type="transmembrane region" description="Helical" evidence="6">
    <location>
        <begin position="406"/>
        <end position="427"/>
    </location>
</feature>
<keyword evidence="4 6" id="KW-1133">Transmembrane helix</keyword>
<dbReference type="EMBL" id="FWFR01000001">
    <property type="protein sequence ID" value="SLN12162.1"/>
    <property type="molecule type" value="Genomic_DNA"/>
</dbReference>
<keyword evidence="2" id="KW-1003">Cell membrane</keyword>
<comment type="subcellular location">
    <subcellularLocation>
        <location evidence="1">Cell membrane</location>
        <topology evidence="1">Multi-pass membrane protein</topology>
    </subcellularLocation>
</comment>
<keyword evidence="3 6" id="KW-0812">Transmembrane</keyword>
<feature type="domain" description="ABC3 transporter permease C-terminal" evidence="7">
    <location>
        <begin position="272"/>
        <end position="386"/>
    </location>
</feature>
<dbReference type="PANTHER" id="PTHR30287:SF1">
    <property type="entry name" value="INNER MEMBRANE PROTEIN"/>
    <property type="match status" value="1"/>
</dbReference>
<evidence type="ECO:0000256" key="6">
    <source>
        <dbReference type="SAM" id="Phobius"/>
    </source>
</evidence>
<dbReference type="Proteomes" id="UP000193200">
    <property type="component" value="Unassembled WGS sequence"/>
</dbReference>
<dbReference type="FunCoup" id="A0A1Y5RDF8">
    <property type="interactions" value="138"/>
</dbReference>
<feature type="transmembrane region" description="Helical" evidence="6">
    <location>
        <begin position="433"/>
        <end position="459"/>
    </location>
</feature>
<feature type="transmembrane region" description="Helical" evidence="6">
    <location>
        <begin position="32"/>
        <end position="56"/>
    </location>
</feature>
<dbReference type="Pfam" id="PF12704">
    <property type="entry name" value="MacB_PCD"/>
    <property type="match status" value="1"/>
</dbReference>
<feature type="transmembrane region" description="Helical" evidence="6">
    <location>
        <begin position="296"/>
        <end position="313"/>
    </location>
</feature>
<evidence type="ECO:0000256" key="3">
    <source>
        <dbReference type="ARBA" id="ARBA00022692"/>
    </source>
</evidence>
<evidence type="ECO:0000313" key="10">
    <source>
        <dbReference type="Proteomes" id="UP000193200"/>
    </source>
</evidence>
<evidence type="ECO:0000256" key="1">
    <source>
        <dbReference type="ARBA" id="ARBA00004651"/>
    </source>
</evidence>
<name>A0A1Y5RDF8_9PROT</name>
<dbReference type="InParanoid" id="A0A1Y5RDF8"/>
<feature type="transmembrane region" description="Helical" evidence="6">
    <location>
        <begin position="726"/>
        <end position="747"/>
    </location>
</feature>
<feature type="transmembrane region" description="Helical" evidence="6">
    <location>
        <begin position="775"/>
        <end position="798"/>
    </location>
</feature>
<keyword evidence="5 6" id="KW-0472">Membrane</keyword>
<organism evidence="9 10">
    <name type="scientific">Oceanibacterium hippocampi</name>
    <dbReference type="NCBI Taxonomy" id="745714"/>
    <lineage>
        <taxon>Bacteria</taxon>
        <taxon>Pseudomonadati</taxon>
        <taxon>Pseudomonadota</taxon>
        <taxon>Alphaproteobacteria</taxon>
        <taxon>Sneathiellales</taxon>
        <taxon>Sneathiellaceae</taxon>
        <taxon>Oceanibacterium</taxon>
    </lineage>
</organism>
<evidence type="ECO:0000256" key="5">
    <source>
        <dbReference type="ARBA" id="ARBA00023136"/>
    </source>
</evidence>
<dbReference type="PANTHER" id="PTHR30287">
    <property type="entry name" value="MEMBRANE COMPONENT OF PREDICTED ABC SUPERFAMILY METABOLITE UPTAKE TRANSPORTER"/>
    <property type="match status" value="1"/>
</dbReference>
<dbReference type="GO" id="GO:0005886">
    <property type="term" value="C:plasma membrane"/>
    <property type="evidence" value="ECO:0007669"/>
    <property type="project" value="UniProtKB-SubCell"/>
</dbReference>
<keyword evidence="10" id="KW-1185">Reference proteome</keyword>
<feature type="transmembrane region" description="Helical" evidence="6">
    <location>
        <begin position="363"/>
        <end position="385"/>
    </location>
</feature>
<reference evidence="9 10" key="1">
    <citation type="submission" date="2017-03" db="EMBL/GenBank/DDBJ databases">
        <authorList>
            <person name="Afonso C.L."/>
            <person name="Miller P.J."/>
            <person name="Scott M.A."/>
            <person name="Spackman E."/>
            <person name="Goraichik I."/>
            <person name="Dimitrov K.M."/>
            <person name="Suarez D.L."/>
            <person name="Swayne D.E."/>
        </authorList>
    </citation>
    <scope>NUCLEOTIDE SEQUENCE [LARGE SCALE GENOMIC DNA]</scope>
    <source>
        <strain evidence="9 10">CECT 7691</strain>
    </source>
</reference>
<feature type="transmembrane region" description="Helical" evidence="6">
    <location>
        <begin position="810"/>
        <end position="836"/>
    </location>
</feature>
<feature type="transmembrane region" description="Helical" evidence="6">
    <location>
        <begin position="265"/>
        <end position="284"/>
    </location>
</feature>
<feature type="domain" description="ABC3 transporter permease C-terminal" evidence="7">
    <location>
        <begin position="728"/>
        <end position="836"/>
    </location>
</feature>
<feature type="domain" description="MacB-like periplasmic core" evidence="8">
    <location>
        <begin position="35"/>
        <end position="237"/>
    </location>
</feature>
<feature type="transmembrane region" description="Helical" evidence="6">
    <location>
        <begin position="320"/>
        <end position="343"/>
    </location>
</feature>
<evidence type="ECO:0000256" key="2">
    <source>
        <dbReference type="ARBA" id="ARBA00022475"/>
    </source>
</evidence>
<dbReference type="AlphaFoldDB" id="A0A1Y5RDF8"/>
<accession>A0A1Y5RDF8</accession>
<gene>
    <name evidence="9" type="ORF">OCH7691_00133</name>
</gene>
<evidence type="ECO:0000259" key="7">
    <source>
        <dbReference type="Pfam" id="PF02687"/>
    </source>
</evidence>
<sequence>MTNHGAGGGAGLALAIRFARRDLRGTLRHFRVFLACLALGVTAIAGVGSFSTAIVAGMARDGQAILGGDVSLRLTHREATAEQLDWLAERGRVSESVTMRAMAGSETGTRTLVELKAVDSVYPLYGQLSLTPAQDTDAAFAMGDGAPGAVVESLLLDRLGVRVGDRLAIGEESFEIRGTIAAEPDKAGEGLGLGPRVLVSRDSLAATGLVQTGSMIRYHYRLALPSGVAISSFVSALKAQFPDAGWRIRDRSNGAPGLKGFIDRLGVFLTLVGLSALIVGGVGVGNAVKSYMDGKIATIAMLKCLGAPGALIFRIYLVQILALGALGTAIGLVLGGLVPVLLARAVADLLPVPIVAGFYPKPLLLAAAYGGLTAFIFAVWPLALAREVPAAGLFRSIVSPSRGLPRPGYLLMMAASLAVVVALAIGFSDDRRLAIWFVAGTAASFAAFLLIARGIVWLARHAPTPRSAAIRLAIANLHRPGAQTGSIVLSLGLGLSLLVAVALIEGNLSRQVSERLPEEAPAFFFIDIQPDQIADVETVARAVSGVEDFQSVPSLRGRLVRIKGQSTAEMTVDPDAAWVLRGDRGLTYAETPPENSQLVAGQWWPADYQGPPLVSMDEEIAAALGLEIGDTVTVNVLGRELTAEIANLRRIEWTTLGINFVMVFNPSALRAAPHSFIATAQAHGEAEAALFREITNRFPNVTVIRMKEALGMVNDLLDNIAAAVRATAAVTLLAGALVLAGAMAAGYRRRVYESVILKVLGAERRQIMRTYLTEYALLGLATAVVAGAIGWAAAYGVVTELMGAEWFALPWTLVGTALIGLAVTVLLGLAGTWRVLAVRPAPMLRNA</sequence>
<feature type="transmembrane region" description="Helical" evidence="6">
    <location>
        <begin position="480"/>
        <end position="504"/>
    </location>
</feature>
<protein>
    <submittedName>
        <fullName evidence="9">FtsX-like permease family protein</fullName>
    </submittedName>
</protein>
<dbReference type="InterPro" id="IPR003838">
    <property type="entry name" value="ABC3_permease_C"/>
</dbReference>
<evidence type="ECO:0000259" key="8">
    <source>
        <dbReference type="Pfam" id="PF12704"/>
    </source>
</evidence>
<evidence type="ECO:0000313" key="9">
    <source>
        <dbReference type="EMBL" id="SLN12162.1"/>
    </source>
</evidence>
<dbReference type="InterPro" id="IPR025857">
    <property type="entry name" value="MacB_PCD"/>
</dbReference>
<proteinExistence type="predicted"/>
<dbReference type="Pfam" id="PF02687">
    <property type="entry name" value="FtsX"/>
    <property type="match status" value="2"/>
</dbReference>
<dbReference type="RefSeq" id="WP_217807726.1">
    <property type="nucleotide sequence ID" value="NZ_FWFR01000001.1"/>
</dbReference>